<dbReference type="GO" id="GO:0003688">
    <property type="term" value="F:DNA replication origin binding"/>
    <property type="evidence" value="ECO:0007669"/>
    <property type="project" value="TreeGrafter"/>
</dbReference>
<comment type="subcellular location">
    <subcellularLocation>
        <location evidence="1">Nucleus</location>
    </subcellularLocation>
</comment>
<keyword evidence="14" id="KW-1185">Reference proteome</keyword>
<comment type="subunit">
    <text evidence="8">Component of ORC, a complex composed of at least 6 subunits: ORC1, ORC2, ORC3, ORC4, ORC5 and ORC6. ORC is regulated in a cell-cycle dependent manner. It is sequentially assembled at the exit from anaphase of mitosis and disassembled as cells enter S phase.</text>
</comment>
<evidence type="ECO:0000259" key="11">
    <source>
        <dbReference type="Pfam" id="PF18137"/>
    </source>
</evidence>
<feature type="domain" description="Origin recognition complex subunit 3 N-terminal" evidence="10">
    <location>
        <begin position="21"/>
        <end position="313"/>
    </location>
</feature>
<dbReference type="Ensembl" id="ENSAPLT00000048083.1">
    <property type="protein sequence ID" value="ENSAPLP00000017258.1"/>
    <property type="gene ID" value="ENSAPLG00000010933.2"/>
</dbReference>
<keyword evidence="7" id="KW-0539">Nucleus</keyword>
<keyword evidence="5" id="KW-0235">DNA replication</keyword>
<sequence length="643" mass="74059">MSITNCAAVVAFGDDVLSGFSQHEKLAKQIEEDLNQQLFDNLVSFLRRSHSEFQEKTTEWNCRMKSREIPTAALVLGVNVTDHDLTFRSLSEVLQNRVTPYVALLQAKDCPGIKNLMQKLFGQLMNCYVDVDSEEDDYVQTSQNRIRCSMTSLITWYESVTKKTDFETPSKKRTSSRHWKSPPVVIIFKDMESFTTKVLQDFIVISSQHIHELPLVLVFGIATSPMIIHGLLPHSVSSLLCIELFQSLSCKEHLSTIIDKVLLTTQFPLKLSEKVLQVLINIFLYHDFSVQNFIKGFQLCIVEHFYTQPLSVLCCHQEELKKRINSLSHNQCENIRRLPSFRRYVENQTSEKQIALLTTDGFLKETVQKLLEDLNVYHENYFPVLRCLHVFTSSLPKYPLGKQIRELHCACLENRVWETEEYESFLQLARMLNKCDLVTMLQKCVEILVSSPGKEFDKTVEKLKEFLTQFQKLEAEACQEQDESVSSQKELQKKTDLYHLQKTLLELKESRRSKKLTKFEMLRFEVVDYIDSVVRNYLVPADHKTLHEIVYFNTASILREHLNAAPRVALHTALNNPYSYLKAFSTVVTAVEGPNADAPSSDEVDDVIHARFIRAVSELELLGFIKPSKQKTDHVARLTWGGC</sequence>
<reference evidence="13" key="3">
    <citation type="submission" date="2025-09" db="UniProtKB">
        <authorList>
            <consortium name="Ensembl"/>
        </authorList>
    </citation>
    <scope>IDENTIFICATION</scope>
</reference>
<dbReference type="Pfam" id="PF18137">
    <property type="entry name" value="WHD_ORC"/>
    <property type="match status" value="1"/>
</dbReference>
<dbReference type="InterPro" id="IPR045667">
    <property type="entry name" value="ORC3_N"/>
</dbReference>
<evidence type="ECO:0000259" key="10">
    <source>
        <dbReference type="Pfam" id="PF07034"/>
    </source>
</evidence>
<evidence type="ECO:0000256" key="9">
    <source>
        <dbReference type="ARBA" id="ARBA00045241"/>
    </source>
</evidence>
<evidence type="ECO:0000256" key="7">
    <source>
        <dbReference type="ARBA" id="ARBA00023242"/>
    </source>
</evidence>
<evidence type="ECO:0000256" key="2">
    <source>
        <dbReference type="ARBA" id="ARBA00010977"/>
    </source>
</evidence>
<dbReference type="GO" id="GO:0005664">
    <property type="term" value="C:nuclear origin of replication recognition complex"/>
    <property type="evidence" value="ECO:0007669"/>
    <property type="project" value="InterPro"/>
</dbReference>
<evidence type="ECO:0000256" key="3">
    <source>
        <dbReference type="ARBA" id="ARBA00019085"/>
    </source>
</evidence>
<proteinExistence type="inferred from homology"/>
<dbReference type="Proteomes" id="UP000016666">
    <property type="component" value="Chromosome 3"/>
</dbReference>
<feature type="domain" description="Origin recognition complex subunit 3 winged helix C-terminal" evidence="11">
    <location>
        <begin position="597"/>
        <end position="640"/>
    </location>
</feature>
<dbReference type="Pfam" id="PF07034">
    <property type="entry name" value="ORC3_N"/>
    <property type="match status" value="1"/>
</dbReference>
<keyword evidence="6" id="KW-0238">DNA-binding</keyword>
<evidence type="ECO:0000256" key="8">
    <source>
        <dbReference type="ARBA" id="ARBA00026084"/>
    </source>
</evidence>
<protein>
    <recommendedName>
        <fullName evidence="3">Origin recognition complex subunit 3</fullName>
    </recommendedName>
</protein>
<dbReference type="GO" id="GO:0005656">
    <property type="term" value="C:nuclear pre-replicative complex"/>
    <property type="evidence" value="ECO:0007669"/>
    <property type="project" value="TreeGrafter"/>
</dbReference>
<dbReference type="InterPro" id="IPR040855">
    <property type="entry name" value="ORC_WH_C"/>
</dbReference>
<evidence type="ECO:0000256" key="6">
    <source>
        <dbReference type="ARBA" id="ARBA00023125"/>
    </source>
</evidence>
<dbReference type="GO" id="GO:0031261">
    <property type="term" value="C:DNA replication preinitiation complex"/>
    <property type="evidence" value="ECO:0007669"/>
    <property type="project" value="TreeGrafter"/>
</dbReference>
<evidence type="ECO:0000256" key="1">
    <source>
        <dbReference type="ARBA" id="ARBA00004123"/>
    </source>
</evidence>
<dbReference type="InterPro" id="IPR020795">
    <property type="entry name" value="ORC3"/>
</dbReference>
<gene>
    <name evidence="13" type="primary">ORC3</name>
</gene>
<organism evidence="13 14">
    <name type="scientific">Anas platyrhynchos platyrhynchos</name>
    <name type="common">Northern mallard</name>
    <dbReference type="NCBI Taxonomy" id="8840"/>
    <lineage>
        <taxon>Eukaryota</taxon>
        <taxon>Metazoa</taxon>
        <taxon>Chordata</taxon>
        <taxon>Craniata</taxon>
        <taxon>Vertebrata</taxon>
        <taxon>Euteleostomi</taxon>
        <taxon>Archelosauria</taxon>
        <taxon>Archosauria</taxon>
        <taxon>Dinosauria</taxon>
        <taxon>Saurischia</taxon>
        <taxon>Theropoda</taxon>
        <taxon>Coelurosauria</taxon>
        <taxon>Aves</taxon>
        <taxon>Neognathae</taxon>
        <taxon>Galloanserae</taxon>
        <taxon>Anseriformes</taxon>
        <taxon>Anatidae</taxon>
        <taxon>Anatinae</taxon>
        <taxon>Anas</taxon>
    </lineage>
</organism>
<comment type="function">
    <text evidence="9">Component of the origin recognition complex (ORC) that binds origins of replication. DNA-binding is ATP-dependent. The specific DNA sequences that define origins of replication have not been identified yet. ORC is required to assemble the pre-replication complex necessary to initiate DNA replication. Binds histone H3 and H4 trimethylation marks H3K9me3, H3K27me3 and H4K20me3.</text>
</comment>
<reference evidence="13" key="2">
    <citation type="submission" date="2025-08" db="UniProtKB">
        <authorList>
            <consortium name="Ensembl"/>
        </authorList>
    </citation>
    <scope>IDENTIFICATION</scope>
</reference>
<dbReference type="GO" id="GO:0006270">
    <property type="term" value="P:DNA replication initiation"/>
    <property type="evidence" value="ECO:0007669"/>
    <property type="project" value="TreeGrafter"/>
</dbReference>
<dbReference type="Pfam" id="PF19675">
    <property type="entry name" value="ORC3_ins"/>
    <property type="match status" value="1"/>
</dbReference>
<evidence type="ECO:0000256" key="4">
    <source>
        <dbReference type="ARBA" id="ARBA00022553"/>
    </source>
</evidence>
<dbReference type="PANTHER" id="PTHR12748">
    <property type="entry name" value="ORIGIN RECOGNITION COMPLEX SUBUNIT 3"/>
    <property type="match status" value="1"/>
</dbReference>
<evidence type="ECO:0000256" key="5">
    <source>
        <dbReference type="ARBA" id="ARBA00022705"/>
    </source>
</evidence>
<evidence type="ECO:0000313" key="13">
    <source>
        <dbReference type="Ensembl" id="ENSAPLP00000017258.1"/>
    </source>
</evidence>
<name>A0A493SUT5_ANAPP</name>
<comment type="similarity">
    <text evidence="2">Belongs to the ORC3 family.</text>
</comment>
<feature type="domain" description="Origin recognition complex subunit 3 insertion" evidence="12">
    <location>
        <begin position="324"/>
        <end position="555"/>
    </location>
</feature>
<dbReference type="GeneTree" id="ENSGT00390000011376"/>
<reference evidence="13 14" key="1">
    <citation type="submission" date="2017-10" db="EMBL/GenBank/DDBJ databases">
        <title>A new Pekin duck reference genome.</title>
        <authorList>
            <person name="Hou Z.-C."/>
            <person name="Zhou Z.-K."/>
            <person name="Zhu F."/>
            <person name="Hou S.-S."/>
        </authorList>
    </citation>
    <scope>NUCLEOTIDE SEQUENCE [LARGE SCALE GENOMIC DNA]</scope>
</reference>
<accession>A0A493SUT5</accession>
<dbReference type="PANTHER" id="PTHR12748:SF0">
    <property type="entry name" value="ORIGIN RECOGNITION COMPLEX SUBUNIT 3"/>
    <property type="match status" value="1"/>
</dbReference>
<keyword evidence="4" id="KW-0597">Phosphoprotein</keyword>
<dbReference type="InterPro" id="IPR045663">
    <property type="entry name" value="ORC3_ins"/>
</dbReference>
<dbReference type="CDD" id="cd20704">
    <property type="entry name" value="Orc3"/>
    <property type="match status" value="1"/>
</dbReference>
<evidence type="ECO:0000313" key="14">
    <source>
        <dbReference type="Proteomes" id="UP000016666"/>
    </source>
</evidence>
<evidence type="ECO:0000259" key="12">
    <source>
        <dbReference type="Pfam" id="PF19675"/>
    </source>
</evidence>
<dbReference type="AlphaFoldDB" id="A0A493SUT5"/>